<evidence type="ECO:0000313" key="1">
    <source>
        <dbReference type="EMBL" id="SVE45449.1"/>
    </source>
</evidence>
<evidence type="ECO:0008006" key="2">
    <source>
        <dbReference type="Google" id="ProtNLM"/>
    </source>
</evidence>
<dbReference type="Gene3D" id="3.40.50.720">
    <property type="entry name" value="NAD(P)-binding Rossmann-like Domain"/>
    <property type="match status" value="1"/>
</dbReference>
<reference evidence="1" key="1">
    <citation type="submission" date="2018-05" db="EMBL/GenBank/DDBJ databases">
        <authorList>
            <person name="Lanie J.A."/>
            <person name="Ng W.-L."/>
            <person name="Kazmierczak K.M."/>
            <person name="Andrzejewski T.M."/>
            <person name="Davidsen T.M."/>
            <person name="Wayne K.J."/>
            <person name="Tettelin H."/>
            <person name="Glass J.I."/>
            <person name="Rusch D."/>
            <person name="Podicherti R."/>
            <person name="Tsui H.-C.T."/>
            <person name="Winkler M.E."/>
        </authorList>
    </citation>
    <scope>NUCLEOTIDE SEQUENCE</scope>
</reference>
<proteinExistence type="predicted"/>
<protein>
    <recommendedName>
        <fullName evidence="2">FAD/NAD(P)-binding domain-containing protein</fullName>
    </recommendedName>
</protein>
<gene>
    <name evidence="1" type="ORF">METZ01_LOCUS498303</name>
</gene>
<dbReference type="AlphaFoldDB" id="A0A383DMA3"/>
<feature type="non-terminal residue" evidence="1">
    <location>
        <position position="42"/>
    </location>
</feature>
<accession>A0A383DMA3</accession>
<dbReference type="EMBL" id="UINC01218431">
    <property type="protein sequence ID" value="SVE45449.1"/>
    <property type="molecule type" value="Genomic_DNA"/>
</dbReference>
<name>A0A383DMA3_9ZZZZ</name>
<dbReference type="SUPFAM" id="SSF51971">
    <property type="entry name" value="Nucleotide-binding domain"/>
    <property type="match status" value="1"/>
</dbReference>
<sequence length="42" mass="4588">MNFLISDEATNPLRVAIIGAGPAGFYSADQLFKEFADRVQVD</sequence>
<organism evidence="1">
    <name type="scientific">marine metagenome</name>
    <dbReference type="NCBI Taxonomy" id="408172"/>
    <lineage>
        <taxon>unclassified sequences</taxon>
        <taxon>metagenomes</taxon>
        <taxon>ecological metagenomes</taxon>
    </lineage>
</organism>